<name>A0A5B7ZRW8_9GAMM</name>
<dbReference type="KEGG" id="thes:FHQ07_10285"/>
<dbReference type="Proteomes" id="UP000308149">
    <property type="component" value="Chromosome"/>
</dbReference>
<gene>
    <name evidence="2" type="ORF">FHQ07_10285</name>
</gene>
<dbReference type="EMBL" id="CP040871">
    <property type="protein sequence ID" value="QDA57668.1"/>
    <property type="molecule type" value="Genomic_DNA"/>
</dbReference>
<feature type="domain" description="Phasin" evidence="1">
    <location>
        <begin position="6"/>
        <end position="108"/>
    </location>
</feature>
<protein>
    <submittedName>
        <fullName evidence="2">Phasin family protein</fullName>
    </submittedName>
</protein>
<dbReference type="AlphaFoldDB" id="A0A5B7ZRW8"/>
<dbReference type="OrthoDB" id="6058047at2"/>
<evidence type="ECO:0000313" key="3">
    <source>
        <dbReference type="Proteomes" id="UP000308149"/>
    </source>
</evidence>
<evidence type="ECO:0000259" key="1">
    <source>
        <dbReference type="Pfam" id="PF09361"/>
    </source>
</evidence>
<reference evidence="2 3" key="1">
    <citation type="submission" date="2019-06" db="EMBL/GenBank/DDBJ databases">
        <title>Thermomonas aquatica sp. nov., isolated from an industrial wastewater treatment plant.</title>
        <authorList>
            <person name="Jeon J.H."/>
            <person name="Park D.-S."/>
        </authorList>
    </citation>
    <scope>NUCLEOTIDE SEQUENCE [LARGE SCALE GENOMIC DNA]</scope>
    <source>
        <strain evidence="2 3">SY21</strain>
    </source>
</reference>
<organism evidence="2 3">
    <name type="scientific">Thermomonas aquatica</name>
    <dbReference type="NCBI Taxonomy" id="2202149"/>
    <lineage>
        <taxon>Bacteria</taxon>
        <taxon>Pseudomonadati</taxon>
        <taxon>Pseudomonadota</taxon>
        <taxon>Gammaproteobacteria</taxon>
        <taxon>Lysobacterales</taxon>
        <taxon>Lysobacteraceae</taxon>
        <taxon>Thermomonas</taxon>
    </lineage>
</organism>
<dbReference type="RefSeq" id="WP_139716719.1">
    <property type="nucleotide sequence ID" value="NZ_CP040871.1"/>
</dbReference>
<evidence type="ECO:0000313" key="2">
    <source>
        <dbReference type="EMBL" id="QDA57668.1"/>
    </source>
</evidence>
<accession>A0A5B7ZRW8</accession>
<dbReference type="Pfam" id="PF09361">
    <property type="entry name" value="Phasin_2"/>
    <property type="match status" value="1"/>
</dbReference>
<sequence length="129" mass="13827">MYQFNEQFTKATSQFADVAANANRLALQNAEKAFGLQLATFEENANAAFAFFGELVDVRDFDGLKAVLPKGAQVARASTERSFGVAQEVFANTVKTNEAIGALAKGQFETVTAQAKAEVEKVTKAAKAK</sequence>
<dbReference type="InterPro" id="IPR018968">
    <property type="entry name" value="Phasin"/>
</dbReference>
<proteinExistence type="predicted"/>
<keyword evidence="3" id="KW-1185">Reference proteome</keyword>